<name>A0ABS5V731_9GAMM</name>
<sequence>MTVLRYSLLGAGCFALGLSAGVWISADQDSSQQDAKALDSQAFSAALEPQPAAERRDPVSSSSTAAQSADTSALLQATEQEHRVEALEQTIANLSRENHYLKAELDEITAEQSKPPSSNPANEDVHAVSEQEAELNLPAPFSGLMANKKGMIAELFNTLQTEPKDDAWAVVMEQRISDFILTHAQSGEVAIEAINCKKTSCEIRGFELTPKGLDKIYEDMVAESWWTFSSTAAAHGKSAQYGEYFYLLTSGV</sequence>
<accession>A0ABS5V731</accession>
<protein>
    <submittedName>
        <fullName evidence="2">BZIP transcription factor</fullName>
    </submittedName>
</protein>
<organism evidence="2 3">
    <name type="scientific">Shewanella jiangmenensis</name>
    <dbReference type="NCBI Taxonomy" id="2837387"/>
    <lineage>
        <taxon>Bacteria</taxon>
        <taxon>Pseudomonadati</taxon>
        <taxon>Pseudomonadota</taxon>
        <taxon>Gammaproteobacteria</taxon>
        <taxon>Alteromonadales</taxon>
        <taxon>Shewanellaceae</taxon>
        <taxon>Shewanella</taxon>
    </lineage>
</organism>
<keyword evidence="3" id="KW-1185">Reference proteome</keyword>
<dbReference type="Proteomes" id="UP001195903">
    <property type="component" value="Unassembled WGS sequence"/>
</dbReference>
<reference evidence="2 3" key="1">
    <citation type="submission" date="2021-05" db="EMBL/GenBank/DDBJ databases">
        <title>Shewanella sp. JM162201.</title>
        <authorList>
            <person name="Xu S."/>
            <person name="Li A."/>
        </authorList>
    </citation>
    <scope>NUCLEOTIDE SEQUENCE [LARGE SCALE GENOMIC DNA]</scope>
    <source>
        <strain evidence="2 3">JM162201</strain>
    </source>
</reference>
<dbReference type="RefSeq" id="WP_214508445.1">
    <property type="nucleotide sequence ID" value="NZ_JAHEPS010000009.1"/>
</dbReference>
<evidence type="ECO:0000313" key="2">
    <source>
        <dbReference type="EMBL" id="MBT1446245.1"/>
    </source>
</evidence>
<feature type="compositionally biased region" description="Polar residues" evidence="1">
    <location>
        <begin position="110"/>
        <end position="121"/>
    </location>
</feature>
<gene>
    <name evidence="2" type="ORF">KJI95_17245</name>
</gene>
<comment type="caution">
    <text evidence="2">The sequence shown here is derived from an EMBL/GenBank/DDBJ whole genome shotgun (WGS) entry which is preliminary data.</text>
</comment>
<dbReference type="CDD" id="cd14686">
    <property type="entry name" value="bZIP"/>
    <property type="match status" value="1"/>
</dbReference>
<evidence type="ECO:0000313" key="3">
    <source>
        <dbReference type="Proteomes" id="UP001195903"/>
    </source>
</evidence>
<feature type="compositionally biased region" description="Low complexity" evidence="1">
    <location>
        <begin position="60"/>
        <end position="72"/>
    </location>
</feature>
<feature type="region of interest" description="Disordered" evidence="1">
    <location>
        <begin position="47"/>
        <end position="72"/>
    </location>
</feature>
<feature type="region of interest" description="Disordered" evidence="1">
    <location>
        <begin position="108"/>
        <end position="130"/>
    </location>
</feature>
<dbReference type="EMBL" id="JAHEPS010000009">
    <property type="protein sequence ID" value="MBT1446245.1"/>
    <property type="molecule type" value="Genomic_DNA"/>
</dbReference>
<proteinExistence type="predicted"/>
<evidence type="ECO:0000256" key="1">
    <source>
        <dbReference type="SAM" id="MobiDB-lite"/>
    </source>
</evidence>